<dbReference type="EMBL" id="JAHLUX010000038">
    <property type="protein sequence ID" value="KAG7814910.1"/>
    <property type="molecule type" value="Genomic_DNA"/>
</dbReference>
<accession>A0AAN6DCW8</accession>
<evidence type="ECO:0000313" key="1">
    <source>
        <dbReference type="EMBL" id="KAG7814910.1"/>
    </source>
</evidence>
<gene>
    <name evidence="1" type="ORF">KL928_005433</name>
    <name evidence="2" type="ORF">KL940_005423</name>
</gene>
<dbReference type="GeneID" id="66129482"/>
<keyword evidence="4" id="KW-1185">Reference proteome</keyword>
<dbReference type="Proteomes" id="UP001196530">
    <property type="component" value="Unassembled WGS sequence"/>
</dbReference>
<organism evidence="1 3">
    <name type="scientific">Pichia angusta</name>
    <name type="common">Yeast</name>
    <name type="synonym">Hansenula polymorpha</name>
    <dbReference type="NCBI Taxonomy" id="870730"/>
    <lineage>
        <taxon>Eukaryota</taxon>
        <taxon>Fungi</taxon>
        <taxon>Dikarya</taxon>
        <taxon>Ascomycota</taxon>
        <taxon>Saccharomycotina</taxon>
        <taxon>Pichiomycetes</taxon>
        <taxon>Pichiales</taxon>
        <taxon>Pichiaceae</taxon>
        <taxon>Ogataea</taxon>
    </lineage>
</organism>
<evidence type="ECO:0000313" key="2">
    <source>
        <dbReference type="EMBL" id="KAG7844626.1"/>
    </source>
</evidence>
<sequence>RATAALLNGGFLGGNCNTQIPDFIATGTEHKVGLIFKGSFGLRQAFLLRTLKLDSVPVPRELIESI</sequence>
<dbReference type="RefSeq" id="XP_043057261.1">
    <property type="nucleotide sequence ID" value="XM_043206239.1"/>
</dbReference>
<evidence type="ECO:0000313" key="3">
    <source>
        <dbReference type="Proteomes" id="UP001196530"/>
    </source>
</evidence>
<proteinExistence type="predicted"/>
<comment type="caution">
    <text evidence="1">The sequence shown here is derived from an EMBL/GenBank/DDBJ whole genome shotgun (WGS) entry which is preliminary data.</text>
</comment>
<evidence type="ECO:0000313" key="4">
    <source>
        <dbReference type="Proteomes" id="UP001197328"/>
    </source>
</evidence>
<feature type="non-terminal residue" evidence="1">
    <location>
        <position position="1"/>
    </location>
</feature>
<dbReference type="AlphaFoldDB" id="A0AAN6DCW8"/>
<protein>
    <submittedName>
        <fullName evidence="1">Uncharacterized protein</fullName>
    </submittedName>
</protein>
<reference evidence="1 4" key="1">
    <citation type="journal article" date="2021" name="G3 (Bethesda)">
        <title>Genomic diversity, chromosomal rearrangements, and interspecies hybridization in the ogataea polymorpha species complex.</title>
        <authorList>
            <person name="Hanson S.J."/>
            <person name="Cinneide E.O."/>
            <person name="Salzberg L.I."/>
            <person name="Wolfe K.H."/>
            <person name="McGowan J."/>
            <person name="Fitzpatrick D.A."/>
            <person name="Matlin K."/>
        </authorList>
    </citation>
    <scope>NUCLEOTIDE SEQUENCE</scope>
    <source>
        <strain evidence="2">51-138</strain>
        <strain evidence="1">61-244</strain>
    </source>
</reference>
<dbReference type="Proteomes" id="UP001197328">
    <property type="component" value="Unassembled WGS sequence"/>
</dbReference>
<dbReference type="EMBL" id="JAHLVD010000060">
    <property type="protein sequence ID" value="KAG7844626.1"/>
    <property type="molecule type" value="Genomic_DNA"/>
</dbReference>
<name>A0AAN6DCW8_PICAN</name>